<dbReference type="InterPro" id="IPR036412">
    <property type="entry name" value="HAD-like_sf"/>
</dbReference>
<keyword evidence="8" id="KW-0119">Carbohydrate metabolism</keyword>
<name>X0V9W7_9ZZZZ</name>
<dbReference type="InterPro" id="IPR006549">
    <property type="entry name" value="HAD-SF_hydro_IIIA"/>
</dbReference>
<comment type="caution">
    <text evidence="10">The sequence shown here is derived from an EMBL/GenBank/DDBJ whole genome shotgun (WGS) entry which is preliminary data.</text>
</comment>
<evidence type="ECO:0000256" key="9">
    <source>
        <dbReference type="ARBA" id="ARBA00031828"/>
    </source>
</evidence>
<evidence type="ECO:0000256" key="6">
    <source>
        <dbReference type="ARBA" id="ARBA00022723"/>
    </source>
</evidence>
<dbReference type="EMBL" id="BARS01020511">
    <property type="protein sequence ID" value="GAG08137.1"/>
    <property type="molecule type" value="Genomic_DNA"/>
</dbReference>
<feature type="non-terminal residue" evidence="10">
    <location>
        <position position="139"/>
    </location>
</feature>
<dbReference type="InterPro" id="IPR013954">
    <property type="entry name" value="PNK3P"/>
</dbReference>
<gene>
    <name evidence="10" type="ORF">S01H1_33063</name>
</gene>
<dbReference type="PANTHER" id="PTHR42891:SF1">
    <property type="entry name" value="D-GLYCERO-BETA-D-MANNO-HEPTOSE-1,7-BISPHOSPHATE 7-PHOSPHATASE"/>
    <property type="match status" value="1"/>
</dbReference>
<comment type="similarity">
    <text evidence="3">Belongs to the GmhB family.</text>
</comment>
<comment type="subcellular location">
    <subcellularLocation>
        <location evidence="2">Cytoplasm</location>
    </subcellularLocation>
</comment>
<comment type="cofactor">
    <cofactor evidence="1">
        <name>Mg(2+)</name>
        <dbReference type="ChEBI" id="CHEBI:18420"/>
    </cofactor>
</comment>
<organism evidence="10">
    <name type="scientific">marine sediment metagenome</name>
    <dbReference type="NCBI Taxonomy" id="412755"/>
    <lineage>
        <taxon>unclassified sequences</taxon>
        <taxon>metagenomes</taxon>
        <taxon>ecological metagenomes</taxon>
    </lineage>
</organism>
<evidence type="ECO:0000256" key="7">
    <source>
        <dbReference type="ARBA" id="ARBA00022801"/>
    </source>
</evidence>
<keyword evidence="7" id="KW-0378">Hydrolase</keyword>
<evidence type="ECO:0000256" key="4">
    <source>
        <dbReference type="ARBA" id="ARBA00011245"/>
    </source>
</evidence>
<keyword evidence="6" id="KW-0479">Metal-binding</keyword>
<dbReference type="AlphaFoldDB" id="X0V9W7"/>
<proteinExistence type="inferred from homology"/>
<evidence type="ECO:0000256" key="1">
    <source>
        <dbReference type="ARBA" id="ARBA00001946"/>
    </source>
</evidence>
<dbReference type="InterPro" id="IPR006543">
    <property type="entry name" value="Histidinol-phos"/>
</dbReference>
<comment type="subunit">
    <text evidence="4">Monomer.</text>
</comment>
<evidence type="ECO:0000256" key="8">
    <source>
        <dbReference type="ARBA" id="ARBA00023277"/>
    </source>
</evidence>
<dbReference type="NCBIfam" id="TIGR01662">
    <property type="entry name" value="HAD-SF-IIIA"/>
    <property type="match status" value="1"/>
</dbReference>
<dbReference type="InterPro" id="IPR004446">
    <property type="entry name" value="Heptose_bisP_phosphatase"/>
</dbReference>
<dbReference type="Pfam" id="PF08645">
    <property type="entry name" value="PNK3P"/>
    <property type="match status" value="1"/>
</dbReference>
<evidence type="ECO:0000256" key="5">
    <source>
        <dbReference type="ARBA" id="ARBA00022490"/>
    </source>
</evidence>
<dbReference type="GO" id="GO:0016791">
    <property type="term" value="F:phosphatase activity"/>
    <property type="evidence" value="ECO:0007669"/>
    <property type="project" value="InterPro"/>
</dbReference>
<dbReference type="GO" id="GO:0046872">
    <property type="term" value="F:metal ion binding"/>
    <property type="evidence" value="ECO:0007669"/>
    <property type="project" value="UniProtKB-KW"/>
</dbReference>
<dbReference type="NCBIfam" id="TIGR01656">
    <property type="entry name" value="Histidinol-ppas"/>
    <property type="match status" value="1"/>
</dbReference>
<dbReference type="InterPro" id="IPR023214">
    <property type="entry name" value="HAD_sf"/>
</dbReference>
<evidence type="ECO:0000256" key="2">
    <source>
        <dbReference type="ARBA" id="ARBA00004496"/>
    </source>
</evidence>
<evidence type="ECO:0000256" key="3">
    <source>
        <dbReference type="ARBA" id="ARBA00005628"/>
    </source>
</evidence>
<sequence>MTGRTKAVFLDRDGTISYEVGYIDRVENFRLYPYSAESLAAFCEMGFVIVIVTNQSGVARGFFPESRVHEINNKLRSLLKSEGVTIGGMYYCPHLPHGIIAEYARECTCRKPNIGMIKKAEIELDLDLRNSIMVGDKLN</sequence>
<dbReference type="PANTHER" id="PTHR42891">
    <property type="entry name" value="D-GLYCERO-BETA-D-MANNO-HEPTOSE-1,7-BISPHOSPHATE 7-PHOSPHATASE"/>
    <property type="match status" value="1"/>
</dbReference>
<dbReference type="CDD" id="cd07503">
    <property type="entry name" value="HAD_HisB-N"/>
    <property type="match status" value="1"/>
</dbReference>
<dbReference type="GO" id="GO:0005975">
    <property type="term" value="P:carbohydrate metabolic process"/>
    <property type="evidence" value="ECO:0007669"/>
    <property type="project" value="InterPro"/>
</dbReference>
<evidence type="ECO:0000313" key="10">
    <source>
        <dbReference type="EMBL" id="GAG08137.1"/>
    </source>
</evidence>
<accession>X0V9W7</accession>
<dbReference type="GO" id="GO:0005737">
    <property type="term" value="C:cytoplasm"/>
    <property type="evidence" value="ECO:0007669"/>
    <property type="project" value="UniProtKB-SubCell"/>
</dbReference>
<protein>
    <recommendedName>
        <fullName evidence="9">D,D-heptose 1,7-bisphosphate phosphatase</fullName>
    </recommendedName>
</protein>
<dbReference type="SUPFAM" id="SSF56784">
    <property type="entry name" value="HAD-like"/>
    <property type="match status" value="1"/>
</dbReference>
<keyword evidence="5" id="KW-0963">Cytoplasm</keyword>
<dbReference type="PIRSF" id="PIRSF004682">
    <property type="entry name" value="GmhB"/>
    <property type="match status" value="1"/>
</dbReference>
<reference evidence="10" key="1">
    <citation type="journal article" date="2014" name="Front. Microbiol.">
        <title>High frequency of phylogenetically diverse reductive dehalogenase-homologous genes in deep subseafloor sedimentary metagenomes.</title>
        <authorList>
            <person name="Kawai M."/>
            <person name="Futagami T."/>
            <person name="Toyoda A."/>
            <person name="Takaki Y."/>
            <person name="Nishi S."/>
            <person name="Hori S."/>
            <person name="Arai W."/>
            <person name="Tsubouchi T."/>
            <person name="Morono Y."/>
            <person name="Uchiyama I."/>
            <person name="Ito T."/>
            <person name="Fujiyama A."/>
            <person name="Inagaki F."/>
            <person name="Takami H."/>
        </authorList>
    </citation>
    <scope>NUCLEOTIDE SEQUENCE</scope>
    <source>
        <strain evidence="10">Expedition CK06-06</strain>
    </source>
</reference>
<dbReference type="Gene3D" id="3.40.50.1000">
    <property type="entry name" value="HAD superfamily/HAD-like"/>
    <property type="match status" value="1"/>
</dbReference>